<name>A0A6I1EM24_9BURK</name>
<gene>
    <name evidence="8" type="ORF">GBM95_04365</name>
</gene>
<dbReference type="EMBL" id="WEHX01000017">
    <property type="protein sequence ID" value="KAB7661642.1"/>
    <property type="molecule type" value="Genomic_DNA"/>
</dbReference>
<dbReference type="PANTHER" id="PTHR22911">
    <property type="entry name" value="ACYL-MALONYL CONDENSING ENZYME-RELATED"/>
    <property type="match status" value="1"/>
</dbReference>
<feature type="chain" id="PRO_5026066349" evidence="6">
    <location>
        <begin position="21"/>
        <end position="284"/>
    </location>
</feature>
<sequence length="284" mass="30122">MQSLWMLAAAFFTSLTAAFAKSGAADFGACELLLWRSVFAVLALAGWSLIAGKTLRTKHFASHMKRSFLGTLGTVIWFWTLGILPLGAAMTLNYMSPIYMAAIAAFAALRLGRCPDMRLIAAAAAGFAGVLIVLRPDFLSAEALPSLIGLTAGMFSTAAYLQIRALIREGEPEWRIVFYFSLFGVAFGLLGTLLFEGGLTRITTENILPLLGMGLCAVLSQLSLTLSWGARNPLVTSILQFSAILIAEGIGFLVFGENVSIAAAFGTALIIAAGSAAVVISRRK</sequence>
<feature type="transmembrane region" description="Helical" evidence="5">
    <location>
        <begin position="119"/>
        <end position="135"/>
    </location>
</feature>
<dbReference type="OrthoDB" id="8524934at2"/>
<dbReference type="AlphaFoldDB" id="A0A6I1EM24"/>
<accession>A0A6I1EM24</accession>
<evidence type="ECO:0000256" key="3">
    <source>
        <dbReference type="ARBA" id="ARBA00022989"/>
    </source>
</evidence>
<proteinExistence type="predicted"/>
<evidence type="ECO:0000259" key="7">
    <source>
        <dbReference type="Pfam" id="PF00892"/>
    </source>
</evidence>
<dbReference type="Pfam" id="PF00892">
    <property type="entry name" value="EamA"/>
    <property type="match status" value="1"/>
</dbReference>
<dbReference type="PANTHER" id="PTHR22911:SF6">
    <property type="entry name" value="SOLUTE CARRIER FAMILY 35 MEMBER G1"/>
    <property type="match status" value="1"/>
</dbReference>
<evidence type="ECO:0000256" key="6">
    <source>
        <dbReference type="SAM" id="SignalP"/>
    </source>
</evidence>
<feature type="transmembrane region" description="Helical" evidence="5">
    <location>
        <begin position="67"/>
        <end position="88"/>
    </location>
</feature>
<feature type="transmembrane region" description="Helical" evidence="5">
    <location>
        <begin position="261"/>
        <end position="280"/>
    </location>
</feature>
<protein>
    <submittedName>
        <fullName evidence="8">DMT family transporter</fullName>
    </submittedName>
</protein>
<dbReference type="GO" id="GO:0016020">
    <property type="term" value="C:membrane"/>
    <property type="evidence" value="ECO:0007669"/>
    <property type="project" value="UniProtKB-SubCell"/>
</dbReference>
<evidence type="ECO:0000256" key="4">
    <source>
        <dbReference type="ARBA" id="ARBA00023136"/>
    </source>
</evidence>
<dbReference type="InterPro" id="IPR037185">
    <property type="entry name" value="EmrE-like"/>
</dbReference>
<evidence type="ECO:0000256" key="1">
    <source>
        <dbReference type="ARBA" id="ARBA00004141"/>
    </source>
</evidence>
<dbReference type="RefSeq" id="WP_152157968.1">
    <property type="nucleotide sequence ID" value="NZ_WEHX01000017.1"/>
</dbReference>
<keyword evidence="3 5" id="KW-1133">Transmembrane helix</keyword>
<feature type="transmembrane region" description="Helical" evidence="5">
    <location>
        <begin position="147"/>
        <end position="167"/>
    </location>
</feature>
<comment type="caution">
    <text evidence="8">The sequence shown here is derived from an EMBL/GenBank/DDBJ whole genome shotgun (WGS) entry which is preliminary data.</text>
</comment>
<keyword evidence="6" id="KW-0732">Signal</keyword>
<evidence type="ECO:0000313" key="9">
    <source>
        <dbReference type="Proteomes" id="UP000430564"/>
    </source>
</evidence>
<dbReference type="SUPFAM" id="SSF103481">
    <property type="entry name" value="Multidrug resistance efflux transporter EmrE"/>
    <property type="match status" value="2"/>
</dbReference>
<feature type="transmembrane region" description="Helical" evidence="5">
    <location>
        <begin position="207"/>
        <end position="227"/>
    </location>
</feature>
<organism evidence="8 9">
    <name type="scientific">Sutterella seckii</name>
    <dbReference type="NCBI Taxonomy" id="1944635"/>
    <lineage>
        <taxon>Bacteria</taxon>
        <taxon>Pseudomonadati</taxon>
        <taxon>Pseudomonadota</taxon>
        <taxon>Betaproteobacteria</taxon>
        <taxon>Burkholderiales</taxon>
        <taxon>Sutterellaceae</taxon>
        <taxon>Sutterella</taxon>
    </lineage>
</organism>
<keyword evidence="2 5" id="KW-0812">Transmembrane</keyword>
<evidence type="ECO:0000313" key="8">
    <source>
        <dbReference type="EMBL" id="KAB7661642.1"/>
    </source>
</evidence>
<evidence type="ECO:0000256" key="5">
    <source>
        <dbReference type="SAM" id="Phobius"/>
    </source>
</evidence>
<feature type="transmembrane region" description="Helical" evidence="5">
    <location>
        <begin position="94"/>
        <end position="112"/>
    </location>
</feature>
<dbReference type="Proteomes" id="UP000430564">
    <property type="component" value="Unassembled WGS sequence"/>
</dbReference>
<feature type="domain" description="EamA" evidence="7">
    <location>
        <begin position="4"/>
        <end position="134"/>
    </location>
</feature>
<feature type="transmembrane region" description="Helical" evidence="5">
    <location>
        <begin position="234"/>
        <end position="255"/>
    </location>
</feature>
<dbReference type="InterPro" id="IPR000620">
    <property type="entry name" value="EamA_dom"/>
</dbReference>
<keyword evidence="4 5" id="KW-0472">Membrane</keyword>
<feature type="signal peptide" evidence="6">
    <location>
        <begin position="1"/>
        <end position="20"/>
    </location>
</feature>
<comment type="subcellular location">
    <subcellularLocation>
        <location evidence="1">Membrane</location>
        <topology evidence="1">Multi-pass membrane protein</topology>
    </subcellularLocation>
</comment>
<feature type="transmembrane region" description="Helical" evidence="5">
    <location>
        <begin position="176"/>
        <end position="195"/>
    </location>
</feature>
<feature type="transmembrane region" description="Helical" evidence="5">
    <location>
        <begin position="34"/>
        <end position="55"/>
    </location>
</feature>
<evidence type="ECO:0000256" key="2">
    <source>
        <dbReference type="ARBA" id="ARBA00022692"/>
    </source>
</evidence>
<reference evidence="8 9" key="1">
    <citation type="submission" date="2019-10" db="EMBL/GenBank/DDBJ databases">
        <title>Genome diversity of Sutterella seckii.</title>
        <authorList>
            <person name="Chaplin A.V."/>
            <person name="Sokolova S.R."/>
            <person name="Mosin K.A."/>
            <person name="Ivanova E.L."/>
            <person name="Kochetkova T.O."/>
            <person name="Goltsov A.Y."/>
            <person name="Trofimov D.Y."/>
            <person name="Efimov B.A."/>
        </authorList>
    </citation>
    <scope>NUCLEOTIDE SEQUENCE [LARGE SCALE GENOMIC DNA]</scope>
    <source>
        <strain evidence="8 9">ASD393</strain>
    </source>
</reference>